<comment type="caution">
    <text evidence="2">The sequence shown here is derived from an EMBL/GenBank/DDBJ whole genome shotgun (WGS) entry which is preliminary data.</text>
</comment>
<dbReference type="GO" id="GO:0005739">
    <property type="term" value="C:mitochondrion"/>
    <property type="evidence" value="ECO:0007669"/>
    <property type="project" value="TreeGrafter"/>
</dbReference>
<dbReference type="STRING" id="101127.A0A1X2GFB0"/>
<gene>
    <name evidence="2" type="ORF">DM01DRAFT_1062006</name>
</gene>
<evidence type="ECO:0000313" key="3">
    <source>
        <dbReference type="Proteomes" id="UP000242146"/>
    </source>
</evidence>
<keyword evidence="3" id="KW-1185">Reference proteome</keyword>
<dbReference type="PANTHER" id="PTHR12922:SF7">
    <property type="entry name" value="UBIQUINONE BIOSYNTHESIS PROTEIN COQ4 HOMOLOG, MITOCHONDRIAL"/>
    <property type="match status" value="1"/>
</dbReference>
<name>A0A1X2GFB0_9FUNG</name>
<accession>A0A1X2GFB0</accession>
<protein>
    <submittedName>
        <fullName evidence="2">Coq4-domain-containing protein</fullName>
    </submittedName>
</protein>
<evidence type="ECO:0000313" key="2">
    <source>
        <dbReference type="EMBL" id="ORX52431.1"/>
    </source>
</evidence>
<evidence type="ECO:0000256" key="1">
    <source>
        <dbReference type="ARBA" id="ARBA00022688"/>
    </source>
</evidence>
<dbReference type="GO" id="GO:0006744">
    <property type="term" value="P:ubiquinone biosynthetic process"/>
    <property type="evidence" value="ECO:0007669"/>
    <property type="project" value="UniProtKB-KW"/>
</dbReference>
<dbReference type="OrthoDB" id="4249at2759"/>
<dbReference type="EMBL" id="MCGT01000018">
    <property type="protein sequence ID" value="ORX52431.1"/>
    <property type="molecule type" value="Genomic_DNA"/>
</dbReference>
<dbReference type="Proteomes" id="UP000242146">
    <property type="component" value="Unassembled WGS sequence"/>
</dbReference>
<proteinExistence type="predicted"/>
<reference evidence="2 3" key="1">
    <citation type="submission" date="2016-07" db="EMBL/GenBank/DDBJ databases">
        <title>Pervasive Adenine N6-methylation of Active Genes in Fungi.</title>
        <authorList>
            <consortium name="DOE Joint Genome Institute"/>
            <person name="Mondo S.J."/>
            <person name="Dannebaum R.O."/>
            <person name="Kuo R.C."/>
            <person name="Labutti K."/>
            <person name="Haridas S."/>
            <person name="Kuo A."/>
            <person name="Salamov A."/>
            <person name="Ahrendt S.R."/>
            <person name="Lipzen A."/>
            <person name="Sullivan W."/>
            <person name="Andreopoulos W.B."/>
            <person name="Clum A."/>
            <person name="Lindquist E."/>
            <person name="Daum C."/>
            <person name="Ramamoorthy G.K."/>
            <person name="Gryganskyi A."/>
            <person name="Culley D."/>
            <person name="Magnuson J.K."/>
            <person name="James T.Y."/>
            <person name="O'Malley M.A."/>
            <person name="Stajich J.E."/>
            <person name="Spatafora J.W."/>
            <person name="Visel A."/>
            <person name="Grigoriev I.V."/>
        </authorList>
    </citation>
    <scope>NUCLEOTIDE SEQUENCE [LARGE SCALE GENOMIC DNA]</scope>
    <source>
        <strain evidence="2 3">NRRL 3301</strain>
    </source>
</reference>
<dbReference type="Pfam" id="PF05019">
    <property type="entry name" value="Coq4"/>
    <property type="match status" value="1"/>
</dbReference>
<keyword evidence="1" id="KW-0831">Ubiquinone biosynthesis</keyword>
<dbReference type="PANTHER" id="PTHR12922">
    <property type="entry name" value="UBIQUINONE BIOSYNTHESIS PROTEIN"/>
    <property type="match status" value="1"/>
</dbReference>
<dbReference type="InterPro" id="IPR007715">
    <property type="entry name" value="Coq4"/>
</dbReference>
<organism evidence="2 3">
    <name type="scientific">Hesseltinella vesiculosa</name>
    <dbReference type="NCBI Taxonomy" id="101127"/>
    <lineage>
        <taxon>Eukaryota</taxon>
        <taxon>Fungi</taxon>
        <taxon>Fungi incertae sedis</taxon>
        <taxon>Mucoromycota</taxon>
        <taxon>Mucoromycotina</taxon>
        <taxon>Mucoromycetes</taxon>
        <taxon>Mucorales</taxon>
        <taxon>Cunninghamellaceae</taxon>
        <taxon>Hesseltinella</taxon>
    </lineage>
</organism>
<sequence>MMLSFDGKCPNRKRPFYEHYILISCVERSGLTVVSALAAINNPLRGDMVATLGEIIGTLFLKRMRDTMLASKADRQILQDRPSINASSLDFDQLRLECAPGTFGHAYISWLDEQGVTPDTREPVRLMATTNHAGIFYDTNYRQPPDDLRLPFGDPYVEYSCCYGDAKCEGEARNHFDISCDLS</sequence>
<dbReference type="AlphaFoldDB" id="A0A1X2GFB0"/>